<dbReference type="KEGG" id="och:CES85_5686"/>
<dbReference type="SUPFAM" id="SSF54292">
    <property type="entry name" value="2Fe-2S ferredoxin-like"/>
    <property type="match status" value="1"/>
</dbReference>
<dbReference type="Gene3D" id="3.10.20.30">
    <property type="match status" value="1"/>
</dbReference>
<protein>
    <submittedName>
        <fullName evidence="1">Putative 2Fe-2S ferredoxin</fullName>
    </submittedName>
</protein>
<dbReference type="Proteomes" id="UP000215256">
    <property type="component" value="Chromosome 2"/>
</dbReference>
<evidence type="ECO:0000313" key="2">
    <source>
        <dbReference type="Proteomes" id="UP000215256"/>
    </source>
</evidence>
<dbReference type="AlphaFoldDB" id="A0A248UE39"/>
<dbReference type="GO" id="GO:0051536">
    <property type="term" value="F:iron-sulfur cluster binding"/>
    <property type="evidence" value="ECO:0007669"/>
    <property type="project" value="InterPro"/>
</dbReference>
<dbReference type="InterPro" id="IPR036010">
    <property type="entry name" value="2Fe-2S_ferredoxin-like_sf"/>
</dbReference>
<sequence>MTEDEDAMLDGTFAERLPNSRLGCQITITTALDGLSVHVPG</sequence>
<evidence type="ECO:0000313" key="1">
    <source>
        <dbReference type="EMBL" id="ASV84882.1"/>
    </source>
</evidence>
<dbReference type="InterPro" id="IPR012675">
    <property type="entry name" value="Beta-grasp_dom_sf"/>
</dbReference>
<gene>
    <name evidence="1" type="ORF">CES85_5686</name>
</gene>
<name>A0A248UE39_9HYPH</name>
<proteinExistence type="predicted"/>
<dbReference type="EMBL" id="CP022603">
    <property type="protein sequence ID" value="ASV84882.1"/>
    <property type="molecule type" value="Genomic_DNA"/>
</dbReference>
<reference evidence="1 2" key="1">
    <citation type="submission" date="2017-07" db="EMBL/GenBank/DDBJ databases">
        <title>Phylogenetic study on the rhizospheric bacterium Ochrobactrum sp. A44.</title>
        <authorList>
            <person name="Krzyzanowska D.M."/>
            <person name="Ossowicki A."/>
            <person name="Rajewska M."/>
            <person name="Maciag T."/>
            <person name="Kaczynski Z."/>
            <person name="Czerwicka M."/>
            <person name="Jafra S."/>
        </authorList>
    </citation>
    <scope>NUCLEOTIDE SEQUENCE [LARGE SCALE GENOMIC DNA]</scope>
    <source>
        <strain evidence="1 2">A44</strain>
    </source>
</reference>
<accession>A0A248UE39</accession>
<organism evidence="1 2">
    <name type="scientific">Ochrobactrum quorumnocens</name>
    <dbReference type="NCBI Taxonomy" id="271865"/>
    <lineage>
        <taxon>Bacteria</taxon>
        <taxon>Pseudomonadati</taxon>
        <taxon>Pseudomonadota</taxon>
        <taxon>Alphaproteobacteria</taxon>
        <taxon>Hyphomicrobiales</taxon>
        <taxon>Brucellaceae</taxon>
        <taxon>Brucella/Ochrobactrum group</taxon>
        <taxon>Ochrobactrum</taxon>
    </lineage>
</organism>